<dbReference type="Pfam" id="PF09527">
    <property type="entry name" value="ATPase_gene1"/>
    <property type="match status" value="1"/>
</dbReference>
<dbReference type="InterPro" id="IPR032820">
    <property type="entry name" value="ATPase_put"/>
</dbReference>
<keyword evidence="1" id="KW-0472">Membrane</keyword>
<feature type="transmembrane region" description="Helical" evidence="1">
    <location>
        <begin position="40"/>
        <end position="61"/>
    </location>
</feature>
<reference evidence="2" key="2">
    <citation type="submission" date="2021-04" db="EMBL/GenBank/DDBJ databases">
        <authorList>
            <person name="Gilroy R."/>
        </authorList>
    </citation>
    <scope>NUCLEOTIDE SEQUENCE</scope>
    <source>
        <strain evidence="2">B5-657</strain>
    </source>
</reference>
<protein>
    <submittedName>
        <fullName evidence="2">AtpZ/AtpI family protein</fullName>
    </submittedName>
</protein>
<reference evidence="2" key="1">
    <citation type="journal article" date="2021" name="PeerJ">
        <title>Extensive microbial diversity within the chicken gut microbiome revealed by metagenomics and culture.</title>
        <authorList>
            <person name="Gilroy R."/>
            <person name="Ravi A."/>
            <person name="Getino M."/>
            <person name="Pursley I."/>
            <person name="Horton D.L."/>
            <person name="Alikhan N.F."/>
            <person name="Baker D."/>
            <person name="Gharbi K."/>
            <person name="Hall N."/>
            <person name="Watson M."/>
            <person name="Adriaenssens E.M."/>
            <person name="Foster-Nyarko E."/>
            <person name="Jarju S."/>
            <person name="Secka A."/>
            <person name="Antonio M."/>
            <person name="Oren A."/>
            <person name="Chaudhuri R.R."/>
            <person name="La Ragione R."/>
            <person name="Hildebrand F."/>
            <person name="Pallen M.J."/>
        </authorList>
    </citation>
    <scope>NUCLEOTIDE SEQUENCE</scope>
    <source>
        <strain evidence="2">B5-657</strain>
    </source>
</reference>
<dbReference type="Proteomes" id="UP000824229">
    <property type="component" value="Unassembled WGS sequence"/>
</dbReference>
<proteinExistence type="predicted"/>
<comment type="caution">
    <text evidence="2">The sequence shown here is derived from an EMBL/GenBank/DDBJ whole genome shotgun (WGS) entry which is preliminary data.</text>
</comment>
<dbReference type="AlphaFoldDB" id="A0A9E2NLS6"/>
<keyword evidence="1" id="KW-1133">Transmembrane helix</keyword>
<organism evidence="2 3">
    <name type="scientific">Candidatus Cellulosilyticum pullistercoris</name>
    <dbReference type="NCBI Taxonomy" id="2838521"/>
    <lineage>
        <taxon>Bacteria</taxon>
        <taxon>Bacillati</taxon>
        <taxon>Bacillota</taxon>
        <taxon>Clostridia</taxon>
        <taxon>Lachnospirales</taxon>
        <taxon>Cellulosilyticaceae</taxon>
        <taxon>Cellulosilyticum</taxon>
    </lineage>
</organism>
<feature type="transmembrane region" description="Helical" evidence="1">
    <location>
        <begin position="12"/>
        <end position="34"/>
    </location>
</feature>
<evidence type="ECO:0000313" key="3">
    <source>
        <dbReference type="Proteomes" id="UP000824229"/>
    </source>
</evidence>
<dbReference type="EMBL" id="JAHLFQ010000183">
    <property type="protein sequence ID" value="MBU3804665.1"/>
    <property type="molecule type" value="Genomic_DNA"/>
</dbReference>
<keyword evidence="1" id="KW-0812">Transmembrane</keyword>
<evidence type="ECO:0000313" key="2">
    <source>
        <dbReference type="EMBL" id="MBU3804665.1"/>
    </source>
</evidence>
<accession>A0A9E2NLS6</accession>
<name>A0A9E2NLS6_9FIRM</name>
<gene>
    <name evidence="2" type="ORF">H9872_07905</name>
</gene>
<evidence type="ECO:0000256" key="1">
    <source>
        <dbReference type="SAM" id="Phobius"/>
    </source>
</evidence>
<sequence>MKKHTLAKALSLISQLGITMLTPILICAFIGAYIDEKTNKAPIFSIIFIILGVGAAFRNLFYHTSKQIGKDQNDKEEDHYE</sequence>